<dbReference type="InterPro" id="IPR013324">
    <property type="entry name" value="RNA_pol_sigma_r3/r4-like"/>
</dbReference>
<dbReference type="SUPFAM" id="SSF88946">
    <property type="entry name" value="Sigma2 domain of RNA polymerase sigma factors"/>
    <property type="match status" value="1"/>
</dbReference>
<evidence type="ECO:0000256" key="4">
    <source>
        <dbReference type="ARBA" id="ARBA00023163"/>
    </source>
</evidence>
<dbReference type="AlphaFoldDB" id="A0A1U9NP16"/>
<dbReference type="SUPFAM" id="SSF88659">
    <property type="entry name" value="Sigma3 and sigma4 domains of RNA polymerase sigma factors"/>
    <property type="match status" value="1"/>
</dbReference>
<accession>A0A1U9NP16</accession>
<dbReference type="NCBIfam" id="TIGR02989">
    <property type="entry name" value="Sig-70_gvs1"/>
    <property type="match status" value="1"/>
</dbReference>
<dbReference type="Proteomes" id="UP000189674">
    <property type="component" value="Chromosome"/>
</dbReference>
<dbReference type="GO" id="GO:0006352">
    <property type="term" value="P:DNA-templated transcription initiation"/>
    <property type="evidence" value="ECO:0007669"/>
    <property type="project" value="InterPro"/>
</dbReference>
<reference evidence="7" key="1">
    <citation type="submission" date="2017-02" db="EMBL/GenBank/DDBJ databases">
        <title>Comparative genomics and description of representatives of a novel lineage of planctomycetes thriving in anoxic sediments.</title>
        <authorList>
            <person name="Spring S."/>
            <person name="Bunk B."/>
            <person name="Sproer C."/>
        </authorList>
    </citation>
    <scope>NUCLEOTIDE SEQUENCE [LARGE SCALE GENOMIC DNA]</scope>
    <source>
        <strain evidence="7">ST-NAGAB-D1</strain>
    </source>
</reference>
<comment type="similarity">
    <text evidence="1">Belongs to the sigma-70 factor family. ECF subfamily.</text>
</comment>
<keyword evidence="2" id="KW-0805">Transcription regulation</keyword>
<dbReference type="InterPro" id="IPR039425">
    <property type="entry name" value="RNA_pol_sigma-70-like"/>
</dbReference>
<name>A0A1U9NP16_9BACT</name>
<dbReference type="NCBIfam" id="TIGR02937">
    <property type="entry name" value="sigma70-ECF"/>
    <property type="match status" value="1"/>
</dbReference>
<evidence type="ECO:0000256" key="1">
    <source>
        <dbReference type="ARBA" id="ARBA00010641"/>
    </source>
</evidence>
<dbReference type="OrthoDB" id="6383365at2"/>
<dbReference type="KEGG" id="alus:STSP2_02445"/>
<dbReference type="Gene3D" id="1.10.1740.10">
    <property type="match status" value="1"/>
</dbReference>
<dbReference type="RefSeq" id="WP_146662896.1">
    <property type="nucleotide sequence ID" value="NZ_CP019791.1"/>
</dbReference>
<keyword evidence="7" id="KW-1185">Reference proteome</keyword>
<dbReference type="InterPro" id="IPR036388">
    <property type="entry name" value="WH-like_DNA-bd_sf"/>
</dbReference>
<evidence type="ECO:0000256" key="2">
    <source>
        <dbReference type="ARBA" id="ARBA00023015"/>
    </source>
</evidence>
<evidence type="ECO:0000256" key="3">
    <source>
        <dbReference type="ARBA" id="ARBA00023082"/>
    </source>
</evidence>
<dbReference type="Gene3D" id="1.10.10.10">
    <property type="entry name" value="Winged helix-like DNA-binding domain superfamily/Winged helix DNA-binding domain"/>
    <property type="match status" value="1"/>
</dbReference>
<dbReference type="Pfam" id="PF04542">
    <property type="entry name" value="Sigma70_r2"/>
    <property type="match status" value="1"/>
</dbReference>
<protein>
    <submittedName>
        <fullName evidence="6">RNA polymerase sigma factor</fullName>
    </submittedName>
</protein>
<dbReference type="GO" id="GO:0016987">
    <property type="term" value="F:sigma factor activity"/>
    <property type="evidence" value="ECO:0007669"/>
    <property type="project" value="UniProtKB-KW"/>
</dbReference>
<evidence type="ECO:0000313" key="6">
    <source>
        <dbReference type="EMBL" id="AQT69256.1"/>
    </source>
</evidence>
<dbReference type="PANTHER" id="PTHR43133">
    <property type="entry name" value="RNA POLYMERASE ECF-TYPE SIGMA FACTO"/>
    <property type="match status" value="1"/>
</dbReference>
<dbReference type="STRING" id="1936003.STSP2_02445"/>
<keyword evidence="3" id="KW-0731">Sigma factor</keyword>
<dbReference type="InterPro" id="IPR014331">
    <property type="entry name" value="RNA_pol_sigma70_ECF_RHOBA"/>
</dbReference>
<dbReference type="InterPro" id="IPR007627">
    <property type="entry name" value="RNA_pol_sigma70_r2"/>
</dbReference>
<feature type="domain" description="RNA polymerase sigma-70 region 2" evidence="5">
    <location>
        <begin position="24"/>
        <end position="88"/>
    </location>
</feature>
<keyword evidence="4" id="KW-0804">Transcription</keyword>
<evidence type="ECO:0000259" key="5">
    <source>
        <dbReference type="Pfam" id="PF04542"/>
    </source>
</evidence>
<sequence length="184" mass="20785">MAETSGTNTKGSGPDAGKFVKLLTANYYRINAFILSMVPNAADAEDMMQETSEIMWQKFDEFEEGTDFAAWGVTIAKFRILNFRKSKQNQTAQLSEEALRLIESETDSMSEELDARLDALRACLSRLDEKDRQFIKLRYSPGATARSVAEVIGTSVHRVYRSVARINSMLLRCIRRRLTTEGVV</sequence>
<dbReference type="InterPro" id="IPR014284">
    <property type="entry name" value="RNA_pol_sigma-70_dom"/>
</dbReference>
<dbReference type="PANTHER" id="PTHR43133:SF51">
    <property type="entry name" value="RNA POLYMERASE SIGMA FACTOR"/>
    <property type="match status" value="1"/>
</dbReference>
<evidence type="ECO:0000313" key="7">
    <source>
        <dbReference type="Proteomes" id="UP000189674"/>
    </source>
</evidence>
<proteinExistence type="inferred from homology"/>
<dbReference type="InterPro" id="IPR013325">
    <property type="entry name" value="RNA_pol_sigma_r2"/>
</dbReference>
<gene>
    <name evidence="6" type="ORF">STSP2_02445</name>
</gene>
<dbReference type="EMBL" id="CP019791">
    <property type="protein sequence ID" value="AQT69256.1"/>
    <property type="molecule type" value="Genomic_DNA"/>
</dbReference>
<organism evidence="6 7">
    <name type="scientific">Anaerohalosphaera lusitana</name>
    <dbReference type="NCBI Taxonomy" id="1936003"/>
    <lineage>
        <taxon>Bacteria</taxon>
        <taxon>Pseudomonadati</taxon>
        <taxon>Planctomycetota</taxon>
        <taxon>Phycisphaerae</taxon>
        <taxon>Sedimentisphaerales</taxon>
        <taxon>Anaerohalosphaeraceae</taxon>
        <taxon>Anaerohalosphaera</taxon>
    </lineage>
</organism>